<organism evidence="1 2">
    <name type="scientific">Lecanicillium saksenae</name>
    <dbReference type="NCBI Taxonomy" id="468837"/>
    <lineage>
        <taxon>Eukaryota</taxon>
        <taxon>Fungi</taxon>
        <taxon>Dikarya</taxon>
        <taxon>Ascomycota</taxon>
        <taxon>Pezizomycotina</taxon>
        <taxon>Sordariomycetes</taxon>
        <taxon>Hypocreomycetidae</taxon>
        <taxon>Hypocreales</taxon>
        <taxon>Cordycipitaceae</taxon>
        <taxon>Lecanicillium</taxon>
    </lineage>
</organism>
<proteinExistence type="predicted"/>
<reference evidence="1" key="1">
    <citation type="submission" date="2022-07" db="EMBL/GenBank/DDBJ databases">
        <title>Genome Sequence of Lecanicillium saksenae.</title>
        <authorList>
            <person name="Buettner E."/>
        </authorList>
    </citation>
    <scope>NUCLEOTIDE SEQUENCE</scope>
    <source>
        <strain evidence="1">VT-O1</strain>
    </source>
</reference>
<name>A0ACC1QD89_9HYPO</name>
<comment type="caution">
    <text evidence="1">The sequence shown here is derived from an EMBL/GenBank/DDBJ whole genome shotgun (WGS) entry which is preliminary data.</text>
</comment>
<sequence length="123" mass="13101">MYGPDTGPDNRYSPLPAADAAGIGQRAEDISFYDINGDGKADYVWTRPIDGSVEVWLNMYPQMPAWNHVGVIASGVGTSGNNVRFAQLTGTKQTPGSGRADYIGVDPDTGSLSAWFNGCDNRA</sequence>
<gene>
    <name evidence="1" type="ORF">NLG97_g10499</name>
</gene>
<accession>A0ACC1QD89</accession>
<keyword evidence="2" id="KW-1185">Reference proteome</keyword>
<evidence type="ECO:0000313" key="2">
    <source>
        <dbReference type="Proteomes" id="UP001148737"/>
    </source>
</evidence>
<dbReference type="EMBL" id="JANAKD010002659">
    <property type="protein sequence ID" value="KAJ3473130.1"/>
    <property type="molecule type" value="Genomic_DNA"/>
</dbReference>
<evidence type="ECO:0000313" key="1">
    <source>
        <dbReference type="EMBL" id="KAJ3473130.1"/>
    </source>
</evidence>
<dbReference type="Proteomes" id="UP001148737">
    <property type="component" value="Unassembled WGS sequence"/>
</dbReference>
<protein>
    <submittedName>
        <fullName evidence="1">Uncharacterized protein</fullName>
    </submittedName>
</protein>